<dbReference type="EMBL" id="ML741775">
    <property type="protein sequence ID" value="KAE8330232.1"/>
    <property type="molecule type" value="Genomic_DNA"/>
</dbReference>
<keyword evidence="2" id="KW-1185">Reference proteome</keyword>
<evidence type="ECO:0000313" key="2">
    <source>
        <dbReference type="Proteomes" id="UP000325945"/>
    </source>
</evidence>
<sequence length="108" mass="12169">MQIQMTAMRPRQAKLFEITMLALSRSKLPVQMLDTFANSCSHLILSLCALVCGDIMAILKKANMSSSFRGCKNYLCVSHTAFGILMRNSDLHYHLIKPENTPDLFMIS</sequence>
<gene>
    <name evidence="1" type="ORF">BDV39DRAFT_170910</name>
</gene>
<proteinExistence type="predicted"/>
<organism evidence="1 2">
    <name type="scientific">Aspergillus sergii</name>
    <dbReference type="NCBI Taxonomy" id="1034303"/>
    <lineage>
        <taxon>Eukaryota</taxon>
        <taxon>Fungi</taxon>
        <taxon>Dikarya</taxon>
        <taxon>Ascomycota</taxon>
        <taxon>Pezizomycotina</taxon>
        <taxon>Eurotiomycetes</taxon>
        <taxon>Eurotiomycetidae</taxon>
        <taxon>Eurotiales</taxon>
        <taxon>Aspergillaceae</taxon>
        <taxon>Aspergillus</taxon>
        <taxon>Aspergillus subgen. Circumdati</taxon>
    </lineage>
</organism>
<dbReference type="Proteomes" id="UP000325945">
    <property type="component" value="Unassembled WGS sequence"/>
</dbReference>
<evidence type="ECO:0000313" key="1">
    <source>
        <dbReference type="EMBL" id="KAE8330232.1"/>
    </source>
</evidence>
<protein>
    <submittedName>
        <fullName evidence="1">Uncharacterized protein</fullName>
    </submittedName>
</protein>
<dbReference type="AlphaFoldDB" id="A0A5N6XBB0"/>
<accession>A0A5N6XBB0</accession>
<reference evidence="2" key="1">
    <citation type="submission" date="2019-04" db="EMBL/GenBank/DDBJ databases">
        <title>Friends and foes A comparative genomics studyof 23 Aspergillus species from section Flavi.</title>
        <authorList>
            <consortium name="DOE Joint Genome Institute"/>
            <person name="Kjaerbolling I."/>
            <person name="Vesth T."/>
            <person name="Frisvad J.C."/>
            <person name="Nybo J.L."/>
            <person name="Theobald S."/>
            <person name="Kildgaard S."/>
            <person name="Isbrandt T."/>
            <person name="Kuo A."/>
            <person name="Sato A."/>
            <person name="Lyhne E.K."/>
            <person name="Kogle M.E."/>
            <person name="Wiebenga A."/>
            <person name="Kun R.S."/>
            <person name="Lubbers R.J."/>
            <person name="Makela M.R."/>
            <person name="Barry K."/>
            <person name="Chovatia M."/>
            <person name="Clum A."/>
            <person name="Daum C."/>
            <person name="Haridas S."/>
            <person name="He G."/>
            <person name="LaButti K."/>
            <person name="Lipzen A."/>
            <person name="Mondo S."/>
            <person name="Riley R."/>
            <person name="Salamov A."/>
            <person name="Simmons B.A."/>
            <person name="Magnuson J.K."/>
            <person name="Henrissat B."/>
            <person name="Mortensen U.H."/>
            <person name="Larsen T.O."/>
            <person name="Devries R.P."/>
            <person name="Grigoriev I.V."/>
            <person name="Machida M."/>
            <person name="Baker S.E."/>
            <person name="Andersen M.R."/>
        </authorList>
    </citation>
    <scope>NUCLEOTIDE SEQUENCE [LARGE SCALE GENOMIC DNA]</scope>
    <source>
        <strain evidence="2">CBS 130017</strain>
    </source>
</reference>
<name>A0A5N6XBB0_9EURO</name>